<reference evidence="2 3" key="1">
    <citation type="journal article" date="2012" name="Genome Biol.">
        <title>The genome of the polar eukaryotic microalga coccomyxa subellipsoidea reveals traits of cold adaptation.</title>
        <authorList>
            <person name="Blanc G."/>
            <person name="Agarkova I."/>
            <person name="Grimwood J."/>
            <person name="Kuo A."/>
            <person name="Brueggeman A."/>
            <person name="Dunigan D."/>
            <person name="Gurnon J."/>
            <person name="Ladunga I."/>
            <person name="Lindquist E."/>
            <person name="Lucas S."/>
            <person name="Pangilinan J."/>
            <person name="Proschold T."/>
            <person name="Salamov A."/>
            <person name="Schmutz J."/>
            <person name="Weeks D."/>
            <person name="Yamada T."/>
            <person name="Claverie J.M."/>
            <person name="Grigoriev I."/>
            <person name="Van Etten J."/>
            <person name="Lomsadze A."/>
            <person name="Borodovsky M."/>
        </authorList>
    </citation>
    <scope>NUCLEOTIDE SEQUENCE [LARGE SCALE GENOMIC DNA]</scope>
    <source>
        <strain evidence="2 3">C-169</strain>
    </source>
</reference>
<name>I0YK72_COCSC</name>
<dbReference type="RefSeq" id="XP_005643335.1">
    <property type="nucleotide sequence ID" value="XM_005643278.1"/>
</dbReference>
<evidence type="ECO:0000313" key="3">
    <source>
        <dbReference type="Proteomes" id="UP000007264"/>
    </source>
</evidence>
<comment type="caution">
    <text evidence="2">The sequence shown here is derived from an EMBL/GenBank/DDBJ whole genome shotgun (WGS) entry which is preliminary data.</text>
</comment>
<dbReference type="KEGG" id="csl:COCSUDRAFT_60093"/>
<keyword evidence="3" id="KW-1185">Reference proteome</keyword>
<feature type="region of interest" description="Disordered" evidence="1">
    <location>
        <begin position="145"/>
        <end position="167"/>
    </location>
</feature>
<evidence type="ECO:0000256" key="1">
    <source>
        <dbReference type="SAM" id="MobiDB-lite"/>
    </source>
</evidence>
<gene>
    <name evidence="2" type="ORF">COCSUDRAFT_60093</name>
</gene>
<proteinExistence type="predicted"/>
<dbReference type="OrthoDB" id="10356885at2759"/>
<dbReference type="Proteomes" id="UP000007264">
    <property type="component" value="Unassembled WGS sequence"/>
</dbReference>
<evidence type="ECO:0000313" key="2">
    <source>
        <dbReference type="EMBL" id="EIE18791.1"/>
    </source>
</evidence>
<dbReference type="GeneID" id="17036720"/>
<protein>
    <submittedName>
        <fullName evidence="2">Uncharacterized protein</fullName>
    </submittedName>
</protein>
<organism evidence="2 3">
    <name type="scientific">Coccomyxa subellipsoidea (strain C-169)</name>
    <name type="common">Green microalga</name>
    <dbReference type="NCBI Taxonomy" id="574566"/>
    <lineage>
        <taxon>Eukaryota</taxon>
        <taxon>Viridiplantae</taxon>
        <taxon>Chlorophyta</taxon>
        <taxon>core chlorophytes</taxon>
        <taxon>Trebouxiophyceae</taxon>
        <taxon>Trebouxiophyceae incertae sedis</taxon>
        <taxon>Coccomyxaceae</taxon>
        <taxon>Coccomyxa</taxon>
        <taxon>Coccomyxa subellipsoidea</taxon>
    </lineage>
</organism>
<accession>I0YK72</accession>
<dbReference type="AlphaFoldDB" id="I0YK72"/>
<sequence length="523" mass="58163">MAMEQLRYVDQRLAELELTPEEADLVRQHRLASLELRGKRFAQLGPIPSGQADNWAWEKQKLEAEAEIKLSLETTLLSVPGLEKAWQKHLEVESMKSLRAEILQNASALLHQAPQNTPTPATTGQTSAPGAWDFAIPHIAPGSWDASAQMQQQQAGQDPNKADGSSAAAIANGGVQYHNNQGQPNTQLQQAPASGAIKLCRRCNQHKPLTEFYRSKANADGYDGRCKACDAIQCAERRRKKPRVEEPTVPGKECRRCNTYKQATEFYRNKTNPDGLYNNCKACFAADAVNRRQRMAPLEQRTVPAKVCKRCQLTKSSSEFYRNKLMSDGLYSHCKACYSAAAEERSAGRVPAESKECRRCHETKGKADFYHSKMTADGLQSYCKACYSLASAQRRSRAADSGQQQPDEHALHMDASGPVFHDMQQMQMQGLAHPADLEHQLAAEHAHAHHLAQQQAALAGHAHHMGHDMQQMGQPEHMEQPQYATQAPEHMVAEHLHALQQQQQLPPPHEMALMHAHAGQPEA</sequence>
<feature type="compositionally biased region" description="Low complexity" evidence="1">
    <location>
        <begin position="146"/>
        <end position="157"/>
    </location>
</feature>
<dbReference type="EMBL" id="AGSI01000022">
    <property type="protein sequence ID" value="EIE18791.1"/>
    <property type="molecule type" value="Genomic_DNA"/>
</dbReference>